<dbReference type="PANTHER" id="PTHR24074">
    <property type="entry name" value="CO-CHAPERONE PROTEIN DJLA"/>
    <property type="match status" value="1"/>
</dbReference>
<evidence type="ECO:0000259" key="2">
    <source>
        <dbReference type="PROSITE" id="PS50076"/>
    </source>
</evidence>
<proteinExistence type="predicted"/>
<dbReference type="Pfam" id="PF00226">
    <property type="entry name" value="DnaJ"/>
    <property type="match status" value="1"/>
</dbReference>
<reference evidence="4" key="1">
    <citation type="journal article" date="2019" name="Nat. Commun.">
        <title>Expansion of phycobilisome linker gene families in mesophilic red algae.</title>
        <authorList>
            <person name="Lee J."/>
            <person name="Kim D."/>
            <person name="Bhattacharya D."/>
            <person name="Yoon H.S."/>
        </authorList>
    </citation>
    <scope>NUCLEOTIDE SEQUENCE [LARGE SCALE GENOMIC DNA]</scope>
    <source>
        <strain evidence="4">CCMP 1328</strain>
    </source>
</reference>
<dbReference type="SUPFAM" id="SSF46565">
    <property type="entry name" value="Chaperone J-domain"/>
    <property type="match status" value="1"/>
</dbReference>
<dbReference type="AlphaFoldDB" id="A0A5J4YNY1"/>
<comment type="caution">
    <text evidence="3">The sequence shown here is derived from an EMBL/GenBank/DDBJ whole genome shotgun (WGS) entry which is preliminary data.</text>
</comment>
<evidence type="ECO:0000313" key="3">
    <source>
        <dbReference type="EMBL" id="KAA8492682.1"/>
    </source>
</evidence>
<evidence type="ECO:0000313" key="4">
    <source>
        <dbReference type="Proteomes" id="UP000324585"/>
    </source>
</evidence>
<name>A0A5J4YNY1_PORPP</name>
<dbReference type="SMART" id="SM00271">
    <property type="entry name" value="DnaJ"/>
    <property type="match status" value="1"/>
</dbReference>
<dbReference type="InterPro" id="IPR036869">
    <property type="entry name" value="J_dom_sf"/>
</dbReference>
<dbReference type="Gene3D" id="1.10.287.110">
    <property type="entry name" value="DnaJ domain"/>
    <property type="match status" value="1"/>
</dbReference>
<dbReference type="PROSITE" id="PS50076">
    <property type="entry name" value="DNAJ_2"/>
    <property type="match status" value="1"/>
</dbReference>
<dbReference type="EMBL" id="VRMN01000009">
    <property type="protein sequence ID" value="KAA8492682.1"/>
    <property type="molecule type" value="Genomic_DNA"/>
</dbReference>
<sequence>MDPHRVLGVSAGASDAEVRDAYKRAVRKWHPDTNRQGGKVARDEAERMIREVNSAYERVCEWRQHAKSASQDMGAGSGAGASGMYGSRDGARRRGTGFYAGSAGTAGAGRGAQYADFSSQYARYEHESRMNWSRYEHAGGAEGYHARTAATYVSNMRRGFALLVACSVPIVYFNWKAQQTFTYAEKYGTAAAQKYQEQSLKHSPNASTQPRFGKKD</sequence>
<feature type="domain" description="J" evidence="2">
    <location>
        <begin position="2"/>
        <end position="74"/>
    </location>
</feature>
<dbReference type="CDD" id="cd06257">
    <property type="entry name" value="DnaJ"/>
    <property type="match status" value="1"/>
</dbReference>
<accession>A0A5J4YNY1</accession>
<keyword evidence="4" id="KW-1185">Reference proteome</keyword>
<dbReference type="OrthoDB" id="10250354at2759"/>
<gene>
    <name evidence="3" type="ORF">FVE85_8189</name>
</gene>
<dbReference type="InterPro" id="IPR050817">
    <property type="entry name" value="DjlA_DnaK_co-chaperone"/>
</dbReference>
<dbReference type="InterPro" id="IPR001623">
    <property type="entry name" value="DnaJ_domain"/>
</dbReference>
<evidence type="ECO:0000256" key="1">
    <source>
        <dbReference type="SAM" id="MobiDB-lite"/>
    </source>
</evidence>
<feature type="compositionally biased region" description="Polar residues" evidence="1">
    <location>
        <begin position="196"/>
        <end position="210"/>
    </location>
</feature>
<protein>
    <submittedName>
        <fullName evidence="3">Chaperone protein DnaJ</fullName>
    </submittedName>
</protein>
<dbReference type="Proteomes" id="UP000324585">
    <property type="component" value="Unassembled WGS sequence"/>
</dbReference>
<dbReference type="PRINTS" id="PR00625">
    <property type="entry name" value="JDOMAIN"/>
</dbReference>
<organism evidence="3 4">
    <name type="scientific">Porphyridium purpureum</name>
    <name type="common">Red alga</name>
    <name type="synonym">Porphyridium cruentum</name>
    <dbReference type="NCBI Taxonomy" id="35688"/>
    <lineage>
        <taxon>Eukaryota</taxon>
        <taxon>Rhodophyta</taxon>
        <taxon>Bangiophyceae</taxon>
        <taxon>Porphyridiales</taxon>
        <taxon>Porphyridiaceae</taxon>
        <taxon>Porphyridium</taxon>
    </lineage>
</organism>
<feature type="region of interest" description="Disordered" evidence="1">
    <location>
        <begin position="196"/>
        <end position="216"/>
    </location>
</feature>